<sequence length="139" mass="15875">MLNHTNERGILEENTTTIQIEDFTNSPSNKNTRIFNSHKKDFTTSSELHKESTEVDSQYPMEHFYESDISVNKLLGKFSPLLNSADMKTFVANTPTSSIQFHPETTFTISTAKSLPSTSNQRLHNDTLEDELMTDNLTW</sequence>
<dbReference type="EMBL" id="JACGWO010000008">
    <property type="protein sequence ID" value="KAK4421588.1"/>
    <property type="molecule type" value="Genomic_DNA"/>
</dbReference>
<accession>A0AAE1Y1Z1</accession>
<keyword evidence="2" id="KW-1185">Reference proteome</keyword>
<dbReference type="Proteomes" id="UP001293254">
    <property type="component" value="Unassembled WGS sequence"/>
</dbReference>
<gene>
    <name evidence="1" type="ORF">Salat_2109400</name>
</gene>
<comment type="caution">
    <text evidence="1">The sequence shown here is derived from an EMBL/GenBank/DDBJ whole genome shotgun (WGS) entry which is preliminary data.</text>
</comment>
<protein>
    <submittedName>
        <fullName evidence="1">Uncharacterized protein</fullName>
    </submittedName>
</protein>
<proteinExistence type="predicted"/>
<dbReference type="AlphaFoldDB" id="A0AAE1Y1Z1"/>
<reference evidence="1" key="1">
    <citation type="submission" date="2020-06" db="EMBL/GenBank/DDBJ databases">
        <authorList>
            <person name="Li T."/>
            <person name="Hu X."/>
            <person name="Zhang T."/>
            <person name="Song X."/>
            <person name="Zhang H."/>
            <person name="Dai N."/>
            <person name="Sheng W."/>
            <person name="Hou X."/>
            <person name="Wei L."/>
        </authorList>
    </citation>
    <scope>NUCLEOTIDE SEQUENCE</scope>
    <source>
        <strain evidence="1">3651</strain>
        <tissue evidence="1">Leaf</tissue>
    </source>
</reference>
<evidence type="ECO:0000313" key="1">
    <source>
        <dbReference type="EMBL" id="KAK4421588.1"/>
    </source>
</evidence>
<name>A0AAE1Y1Z1_9LAMI</name>
<reference evidence="1" key="2">
    <citation type="journal article" date="2024" name="Plant">
        <title>Genomic evolution and insights into agronomic trait innovations of Sesamum species.</title>
        <authorList>
            <person name="Miao H."/>
            <person name="Wang L."/>
            <person name="Qu L."/>
            <person name="Liu H."/>
            <person name="Sun Y."/>
            <person name="Le M."/>
            <person name="Wang Q."/>
            <person name="Wei S."/>
            <person name="Zheng Y."/>
            <person name="Lin W."/>
            <person name="Duan Y."/>
            <person name="Cao H."/>
            <person name="Xiong S."/>
            <person name="Wang X."/>
            <person name="Wei L."/>
            <person name="Li C."/>
            <person name="Ma Q."/>
            <person name="Ju M."/>
            <person name="Zhao R."/>
            <person name="Li G."/>
            <person name="Mu C."/>
            <person name="Tian Q."/>
            <person name="Mei H."/>
            <person name="Zhang T."/>
            <person name="Gao T."/>
            <person name="Zhang H."/>
        </authorList>
    </citation>
    <scope>NUCLEOTIDE SEQUENCE</scope>
    <source>
        <strain evidence="1">3651</strain>
    </source>
</reference>
<evidence type="ECO:0000313" key="2">
    <source>
        <dbReference type="Proteomes" id="UP001293254"/>
    </source>
</evidence>
<organism evidence="1 2">
    <name type="scientific">Sesamum alatum</name>
    <dbReference type="NCBI Taxonomy" id="300844"/>
    <lineage>
        <taxon>Eukaryota</taxon>
        <taxon>Viridiplantae</taxon>
        <taxon>Streptophyta</taxon>
        <taxon>Embryophyta</taxon>
        <taxon>Tracheophyta</taxon>
        <taxon>Spermatophyta</taxon>
        <taxon>Magnoliopsida</taxon>
        <taxon>eudicotyledons</taxon>
        <taxon>Gunneridae</taxon>
        <taxon>Pentapetalae</taxon>
        <taxon>asterids</taxon>
        <taxon>lamiids</taxon>
        <taxon>Lamiales</taxon>
        <taxon>Pedaliaceae</taxon>
        <taxon>Sesamum</taxon>
    </lineage>
</organism>